<keyword evidence="4" id="KW-1133">Transmembrane helix</keyword>
<dbReference type="GO" id="GO:0005886">
    <property type="term" value="C:plasma membrane"/>
    <property type="evidence" value="ECO:0007669"/>
    <property type="project" value="TreeGrafter"/>
</dbReference>
<dbReference type="InterPro" id="IPR005311">
    <property type="entry name" value="PBP_dimer"/>
</dbReference>
<dbReference type="SUPFAM" id="SSF56601">
    <property type="entry name" value="beta-lactamase/transpeptidase-like"/>
    <property type="match status" value="1"/>
</dbReference>
<dbReference type="Gene3D" id="3.90.1310.10">
    <property type="entry name" value="Penicillin-binding protein 2a (Domain 2)"/>
    <property type="match status" value="1"/>
</dbReference>
<feature type="domain" description="Penicillin-binding protein dimerisation" evidence="6">
    <location>
        <begin position="56"/>
        <end position="200"/>
    </location>
</feature>
<dbReference type="OrthoDB" id="9804124at2"/>
<accession>A4J2Y5</accession>
<evidence type="ECO:0000259" key="6">
    <source>
        <dbReference type="Pfam" id="PF03717"/>
    </source>
</evidence>
<name>A4J2Y5_DESRM</name>
<dbReference type="EC" id="2.4.1.129" evidence="7"/>
<evidence type="ECO:0000313" key="8">
    <source>
        <dbReference type="Proteomes" id="UP000001556"/>
    </source>
</evidence>
<comment type="similarity">
    <text evidence="2">Belongs to the transpeptidase family.</text>
</comment>
<dbReference type="InterPro" id="IPR050515">
    <property type="entry name" value="Beta-lactam/transpept"/>
</dbReference>
<organism evidence="7 8">
    <name type="scientific">Desulforamulus reducens (strain ATCC BAA-1160 / DSM 100696 / MI-1)</name>
    <name type="common">Desulfotomaculum reducens</name>
    <dbReference type="NCBI Taxonomy" id="349161"/>
    <lineage>
        <taxon>Bacteria</taxon>
        <taxon>Bacillati</taxon>
        <taxon>Bacillota</taxon>
        <taxon>Clostridia</taxon>
        <taxon>Eubacteriales</taxon>
        <taxon>Peptococcaceae</taxon>
        <taxon>Desulforamulus</taxon>
    </lineage>
</organism>
<keyword evidence="7" id="KW-0808">Transferase</keyword>
<dbReference type="RefSeq" id="WP_011877267.1">
    <property type="nucleotide sequence ID" value="NC_009253.1"/>
</dbReference>
<dbReference type="KEGG" id="drm:Dred_0902"/>
<dbReference type="InterPro" id="IPR001460">
    <property type="entry name" value="PCN-bd_Tpept"/>
</dbReference>
<evidence type="ECO:0000256" key="2">
    <source>
        <dbReference type="ARBA" id="ARBA00007171"/>
    </source>
</evidence>
<keyword evidence="4" id="KW-0812">Transmembrane</keyword>
<dbReference type="InterPro" id="IPR036138">
    <property type="entry name" value="PBP_dimer_sf"/>
</dbReference>
<keyword evidence="3 4" id="KW-0472">Membrane</keyword>
<gene>
    <name evidence="7" type="ordered locus">Dred_0902</name>
</gene>
<keyword evidence="8" id="KW-1185">Reference proteome</keyword>
<evidence type="ECO:0000256" key="3">
    <source>
        <dbReference type="ARBA" id="ARBA00023136"/>
    </source>
</evidence>
<dbReference type="SUPFAM" id="SSF56519">
    <property type="entry name" value="Penicillin binding protein dimerisation domain"/>
    <property type="match status" value="1"/>
</dbReference>
<dbReference type="EMBL" id="CP000612">
    <property type="protein sequence ID" value="ABO49438.1"/>
    <property type="molecule type" value="Genomic_DNA"/>
</dbReference>
<dbReference type="InterPro" id="IPR012338">
    <property type="entry name" value="Beta-lactam/transpept-like"/>
</dbReference>
<dbReference type="Proteomes" id="UP000001556">
    <property type="component" value="Chromosome"/>
</dbReference>
<reference evidence="7 8" key="1">
    <citation type="submission" date="2007-03" db="EMBL/GenBank/DDBJ databases">
        <title>Complete sequence of Desulfotomaculum reducens MI-1.</title>
        <authorList>
            <consortium name="US DOE Joint Genome Institute"/>
            <person name="Copeland A."/>
            <person name="Lucas S."/>
            <person name="Lapidus A."/>
            <person name="Barry K."/>
            <person name="Detter J.C."/>
            <person name="Glavina del Rio T."/>
            <person name="Hammon N."/>
            <person name="Israni S."/>
            <person name="Dalin E."/>
            <person name="Tice H."/>
            <person name="Pitluck S."/>
            <person name="Sims D."/>
            <person name="Brettin T."/>
            <person name="Bruce D."/>
            <person name="Han C."/>
            <person name="Tapia R."/>
            <person name="Schmutz J."/>
            <person name="Larimer F."/>
            <person name="Land M."/>
            <person name="Hauser L."/>
            <person name="Kyrpides N."/>
            <person name="Kim E."/>
            <person name="Tebo B.M."/>
            <person name="Richardson P."/>
        </authorList>
    </citation>
    <scope>NUCLEOTIDE SEQUENCE [LARGE SCALE GENOMIC DNA]</scope>
    <source>
        <strain evidence="7 8">MI-1</strain>
    </source>
</reference>
<dbReference type="HOGENOM" id="CLU_009289_6_3_9"/>
<feature type="domain" description="Penicillin-binding protein transpeptidase" evidence="5">
    <location>
        <begin position="259"/>
        <end position="559"/>
    </location>
</feature>
<dbReference type="Pfam" id="PF03717">
    <property type="entry name" value="PBP_dimer"/>
    <property type="match status" value="1"/>
</dbReference>
<dbReference type="GO" id="GO:0071555">
    <property type="term" value="P:cell wall organization"/>
    <property type="evidence" value="ECO:0007669"/>
    <property type="project" value="TreeGrafter"/>
</dbReference>
<keyword evidence="7" id="KW-0328">Glycosyltransferase</keyword>
<dbReference type="GO" id="GO:0008658">
    <property type="term" value="F:penicillin binding"/>
    <property type="evidence" value="ECO:0007669"/>
    <property type="project" value="InterPro"/>
</dbReference>
<proteinExistence type="inferred from homology"/>
<dbReference type="GO" id="GO:0016757">
    <property type="term" value="F:glycosyltransferase activity"/>
    <property type="evidence" value="ECO:0007669"/>
    <property type="project" value="UniProtKB-KW"/>
</dbReference>
<evidence type="ECO:0000256" key="1">
    <source>
        <dbReference type="ARBA" id="ARBA00004370"/>
    </source>
</evidence>
<dbReference type="STRING" id="349161.Dred_0902"/>
<evidence type="ECO:0000313" key="7">
    <source>
        <dbReference type="EMBL" id="ABO49438.1"/>
    </source>
</evidence>
<evidence type="ECO:0000259" key="5">
    <source>
        <dbReference type="Pfam" id="PF00905"/>
    </source>
</evidence>
<evidence type="ECO:0000256" key="4">
    <source>
        <dbReference type="SAM" id="Phobius"/>
    </source>
</evidence>
<dbReference type="Pfam" id="PF00905">
    <property type="entry name" value="Transpeptidase"/>
    <property type="match status" value="1"/>
</dbReference>
<protein>
    <submittedName>
        <fullName evidence="7">Peptidoglycan glycosyltransferase</fullName>
        <ecNumber evidence="7">2.4.1.129</ecNumber>
    </submittedName>
</protein>
<dbReference type="Gene3D" id="3.40.710.10">
    <property type="entry name" value="DD-peptidase/beta-lactamase superfamily"/>
    <property type="match status" value="1"/>
</dbReference>
<sequence>MRYFQQKRLVKTFYLIILLFLPLVTHLGFIQLIHGDTYKQKALEQRTLKVALEDIPRGRILDRQGMQSLTMGKKEPRIVLYPQIIRNKEEAIHKLSRIIGRSSEEITPFFNGNSRFLPFSLNNREVKEISELNIPGMMVEDINFRYGEMPLAAHVIGHLGRISEMGTLERLNGLGTKKYTISDLVGKTGLEYFYETQLKAGEPANFTRAYVDVYRNLISGLGIQKENNNDTGRQDVITTLDFDIQKTVEKIMDKRVQRGAVVVMDARTGDLLALASRPNFNPANIVLSLPGEQDTFLDHCTTLYQPGSIFKVVVAAAALEEGIVKPTDTFVCLGEKDHLISCWQKSGHGPITFEEAFAESCNPVFAELGIKLGAAKLIRYARAFGFESQDIIGYPVPKDRRQQLDLIGQPYNLVNSSIGQGPVLATPVQLTAMLNTIVNNGVYIQPRLVKGIKNEKGVYSYHFSLGDSRKVISFETCRELKRLLKLVTLQGVGKEAWIEGFGSAGKTGSAELAQGAEKVNAWFTGYAPNDNPQYIVTVLVKEGISGGTTAAPVFREIMESILSSSH</sequence>
<dbReference type="eggNOG" id="COG0768">
    <property type="taxonomic scope" value="Bacteria"/>
</dbReference>
<feature type="transmembrane region" description="Helical" evidence="4">
    <location>
        <begin position="12"/>
        <end position="33"/>
    </location>
</feature>
<dbReference type="PANTHER" id="PTHR30627">
    <property type="entry name" value="PEPTIDOGLYCAN D,D-TRANSPEPTIDASE"/>
    <property type="match status" value="1"/>
</dbReference>
<comment type="subcellular location">
    <subcellularLocation>
        <location evidence="1">Membrane</location>
    </subcellularLocation>
</comment>
<dbReference type="AlphaFoldDB" id="A4J2Y5"/>